<dbReference type="SUPFAM" id="SSF55469">
    <property type="entry name" value="FMN-dependent nitroreductase-like"/>
    <property type="match status" value="1"/>
</dbReference>
<reference evidence="12 13" key="1">
    <citation type="submission" date="2016-10" db="EMBL/GenBank/DDBJ databases">
        <authorList>
            <person name="de Groot N.N."/>
        </authorList>
    </citation>
    <scope>NUCLEOTIDE SEQUENCE [LARGE SCALE GENOMIC DNA]</scope>
    <source>
        <strain evidence="12 13">DSM 16859</strain>
    </source>
</reference>
<evidence type="ECO:0000256" key="7">
    <source>
        <dbReference type="ARBA" id="ARBA00022679"/>
    </source>
</evidence>
<dbReference type="PANTHER" id="PTHR43463:SF1">
    <property type="entry name" value="NICOTINATE-NUCLEOTIDE--DIMETHYLBENZIMIDAZOLE PHOSPHORIBOSYLTRANSFERASE"/>
    <property type="match status" value="1"/>
</dbReference>
<dbReference type="AlphaFoldDB" id="A0A1H9S7I2"/>
<protein>
    <recommendedName>
        <fullName evidence="4">Nicotinate-nucleotide--dimethylbenzimidazole phosphoribosyltransferase</fullName>
        <ecNumber evidence="3">2.4.2.21</ecNumber>
    </recommendedName>
    <alternativeName>
        <fullName evidence="8">N(1)-alpha-phosphoribosyltransferase</fullName>
    </alternativeName>
</protein>
<comment type="pathway">
    <text evidence="1">Nucleoside biosynthesis; alpha-ribazole biosynthesis; alpha-ribazole from 5,6-dimethylbenzimidazole: step 1/2.</text>
</comment>
<dbReference type="EC" id="2.4.2.21" evidence="3"/>
<organism evidence="12 13">
    <name type="scientific">Propionibacterium cyclohexanicum</name>
    <dbReference type="NCBI Taxonomy" id="64702"/>
    <lineage>
        <taxon>Bacteria</taxon>
        <taxon>Bacillati</taxon>
        <taxon>Actinomycetota</taxon>
        <taxon>Actinomycetes</taxon>
        <taxon>Propionibacteriales</taxon>
        <taxon>Propionibacteriaceae</taxon>
        <taxon>Propionibacterium</taxon>
    </lineage>
</organism>
<evidence type="ECO:0000256" key="6">
    <source>
        <dbReference type="ARBA" id="ARBA00022676"/>
    </source>
</evidence>
<keyword evidence="5" id="KW-0169">Cobalamin biosynthesis</keyword>
<comment type="catalytic activity">
    <reaction evidence="9">
        <text>5,6-dimethylbenzimidazole + nicotinate beta-D-ribonucleotide = alpha-ribazole 5'-phosphate + nicotinate + H(+)</text>
        <dbReference type="Rhea" id="RHEA:11196"/>
        <dbReference type="ChEBI" id="CHEBI:15378"/>
        <dbReference type="ChEBI" id="CHEBI:15890"/>
        <dbReference type="ChEBI" id="CHEBI:32544"/>
        <dbReference type="ChEBI" id="CHEBI:57502"/>
        <dbReference type="ChEBI" id="CHEBI:57918"/>
        <dbReference type="EC" id="2.4.2.21"/>
    </reaction>
</comment>
<evidence type="ECO:0000313" key="13">
    <source>
        <dbReference type="Proteomes" id="UP000198815"/>
    </source>
</evidence>
<evidence type="ECO:0000256" key="4">
    <source>
        <dbReference type="ARBA" id="ARBA00015486"/>
    </source>
</evidence>
<dbReference type="GO" id="GO:0008939">
    <property type="term" value="F:nicotinate-nucleotide-dimethylbenzimidazole phosphoribosyltransferase activity"/>
    <property type="evidence" value="ECO:0007669"/>
    <property type="project" value="UniProtKB-EC"/>
</dbReference>
<dbReference type="InterPro" id="IPR023195">
    <property type="entry name" value="Nict_dMeBzImd_PRibTrfase_N"/>
</dbReference>
<dbReference type="RefSeq" id="WP_245725771.1">
    <property type="nucleotide sequence ID" value="NZ_FOGZ01000011.1"/>
</dbReference>
<feature type="domain" description="Nitroreductase" evidence="11">
    <location>
        <begin position="53"/>
        <end position="218"/>
    </location>
</feature>
<evidence type="ECO:0000259" key="11">
    <source>
        <dbReference type="Pfam" id="PF00881"/>
    </source>
</evidence>
<dbReference type="Gene3D" id="1.10.1610.10">
    <property type="match status" value="1"/>
</dbReference>
<dbReference type="Pfam" id="PF02277">
    <property type="entry name" value="DBI_PRT"/>
    <property type="match status" value="1"/>
</dbReference>
<dbReference type="Proteomes" id="UP000198815">
    <property type="component" value="Unassembled WGS sequence"/>
</dbReference>
<dbReference type="InterPro" id="IPR000415">
    <property type="entry name" value="Nitroreductase-like"/>
</dbReference>
<dbReference type="InterPro" id="IPR029479">
    <property type="entry name" value="Nitroreductase"/>
</dbReference>
<proteinExistence type="inferred from homology"/>
<dbReference type="CDD" id="cd02439">
    <property type="entry name" value="DMB-PRT_CobT"/>
    <property type="match status" value="1"/>
</dbReference>
<dbReference type="UniPathway" id="UPA00061">
    <property type="reaction ID" value="UER00516"/>
</dbReference>
<dbReference type="NCBIfam" id="TIGR02476">
    <property type="entry name" value="BluB"/>
    <property type="match status" value="1"/>
</dbReference>
<keyword evidence="7 12" id="KW-0808">Transferase</keyword>
<accession>A0A1H9S7I2</accession>
<evidence type="ECO:0000256" key="10">
    <source>
        <dbReference type="SAM" id="MobiDB-lite"/>
    </source>
</evidence>
<dbReference type="GO" id="GO:0009236">
    <property type="term" value="P:cobalamin biosynthetic process"/>
    <property type="evidence" value="ECO:0007669"/>
    <property type="project" value="UniProtKB-KW"/>
</dbReference>
<dbReference type="Gene3D" id="3.40.109.10">
    <property type="entry name" value="NADH Oxidase"/>
    <property type="match status" value="1"/>
</dbReference>
<evidence type="ECO:0000256" key="9">
    <source>
        <dbReference type="ARBA" id="ARBA00047340"/>
    </source>
</evidence>
<dbReference type="InterPro" id="IPR036087">
    <property type="entry name" value="Nict_dMeBzImd_PRibTrfase_sf"/>
</dbReference>
<dbReference type="SUPFAM" id="SSF52733">
    <property type="entry name" value="Nicotinate mononucleotide:5,6-dimethylbenzimidazole phosphoribosyltransferase (CobT)"/>
    <property type="match status" value="1"/>
</dbReference>
<keyword evidence="6 12" id="KW-0328">Glycosyltransferase</keyword>
<name>A0A1H9S7I2_9ACTN</name>
<evidence type="ECO:0000256" key="3">
    <source>
        <dbReference type="ARBA" id="ARBA00011991"/>
    </source>
</evidence>
<dbReference type="PANTHER" id="PTHR43463">
    <property type="entry name" value="NICOTINATE-NUCLEOTIDE--DIMETHYLBENZIMIDAZOLE PHOSPHORIBOSYLTRANSFERASE"/>
    <property type="match status" value="1"/>
</dbReference>
<sequence>MTSDEPQRAVDEHLWARPIPTIGDSSSAAQRAGDRAGWAFDAATREALATVLAARRDIRRYRPDAVAAGLVDEVLAAGHAAPSVGQSQPWRFIVVRDPRIRERVAVMSDRERLRQAAQLSPQRARQLLDLQLEGIREAPLGIVVACDRRTPAQGILGRNTFHDADMWSCACAIENMWLTARGAGLGMGWVTLMRPWELAGLLGLPAGVETLGWLCLGWPDERPPFPGLERRGWSRRLPLRDVVMTDRWPHDAPPPPASGLATTRAGDEGEPAATVSPGDLVRSPSDSRLRSDLVAPGPRRVVHARDRADLMLTAPGSLGVLDQALDRLVAVCGEQVATGTLVIAAADHPVVGRGVSAFDPAVTREVMAASVEGVALGALTARTAGLDVVLVDAGIEGPPLAGTHPMRPRGPRGDLVAASAMTIEDTTRLVDSGRALGASLAAHGLVCLGEIGVGNTTVAAALACALCEIAPELAAGLGAGADSAMMHRKATVVAAALGRVDCAALRRDPVLALAELGGPEFAVLAGVVVGAAQAGAMVVLDGLATSVAALAAVEVNPAVQSHLVAGQVSREGIHPQVLTELGLEPVLDLRLRAGEGVGACLAAQILLTGLQLRRNGAHTR</sequence>
<dbReference type="STRING" id="64702.SAMN05443377_11185"/>
<gene>
    <name evidence="12" type="ORF">SAMN05443377_11185</name>
</gene>
<dbReference type="Gene3D" id="3.40.50.10210">
    <property type="match status" value="1"/>
</dbReference>
<dbReference type="InterPro" id="IPR003200">
    <property type="entry name" value="Nict_dMeBzImd_PRibTrfase"/>
</dbReference>
<dbReference type="Pfam" id="PF00881">
    <property type="entry name" value="Nitroreductase"/>
    <property type="match status" value="1"/>
</dbReference>
<evidence type="ECO:0000256" key="1">
    <source>
        <dbReference type="ARBA" id="ARBA00005049"/>
    </source>
</evidence>
<dbReference type="InterPro" id="IPR012825">
    <property type="entry name" value="BluB"/>
</dbReference>
<dbReference type="EMBL" id="FOGZ01000011">
    <property type="protein sequence ID" value="SER80944.1"/>
    <property type="molecule type" value="Genomic_DNA"/>
</dbReference>
<dbReference type="GO" id="GO:0016491">
    <property type="term" value="F:oxidoreductase activity"/>
    <property type="evidence" value="ECO:0007669"/>
    <property type="project" value="InterPro"/>
</dbReference>
<keyword evidence="13" id="KW-1185">Reference proteome</keyword>
<evidence type="ECO:0000256" key="8">
    <source>
        <dbReference type="ARBA" id="ARBA00030686"/>
    </source>
</evidence>
<evidence type="ECO:0000256" key="5">
    <source>
        <dbReference type="ARBA" id="ARBA00022573"/>
    </source>
</evidence>
<feature type="region of interest" description="Disordered" evidence="10">
    <location>
        <begin position="246"/>
        <end position="294"/>
    </location>
</feature>
<evidence type="ECO:0000256" key="2">
    <source>
        <dbReference type="ARBA" id="ARBA00007110"/>
    </source>
</evidence>
<evidence type="ECO:0000313" key="12">
    <source>
        <dbReference type="EMBL" id="SER80944.1"/>
    </source>
</evidence>
<comment type="similarity">
    <text evidence="2">Belongs to the CobT family.</text>
</comment>